<proteinExistence type="inferred from homology"/>
<sequence length="210" mass="23533">MSKRLFDLAFATLALLLLCPLLLAVGLWVRLDSPGPVFFRQQRVGRGGRLFGIYKFRTMHTGAEAVGPQITVGQDARITHVGAWLRRSKVDELPQFLNVLRGDMSVVGPRPEVPRYVALYPADVHDTVLSVRPGITDLASIVFRHESELLGQSSDPERTYTEQILPLKLHYASQYVRTRSLWLDLKIIVQTALVVLGWGKPENLRSSHGP</sequence>
<protein>
    <submittedName>
        <fullName evidence="3">Lipopolysaccharide/colanic/teichoic acid biosynthesis glycosyltransferase</fullName>
    </submittedName>
</protein>
<dbReference type="OrthoDB" id="9808602at2"/>
<reference evidence="3 4" key="1">
    <citation type="submission" date="2019-03" db="EMBL/GenBank/DDBJ databases">
        <title>Genomic Encyclopedia of Type Strains, Phase IV (KMG-IV): sequencing the most valuable type-strain genomes for metagenomic binning, comparative biology and taxonomic classification.</title>
        <authorList>
            <person name="Goeker M."/>
        </authorList>
    </citation>
    <scope>NUCLEOTIDE SEQUENCE [LARGE SCALE GENOMIC DNA]</scope>
    <source>
        <strain evidence="3 4">DSM 1837</strain>
    </source>
</reference>
<dbReference type="GO" id="GO:0016780">
    <property type="term" value="F:phosphotransferase activity, for other substituted phosphate groups"/>
    <property type="evidence" value="ECO:0007669"/>
    <property type="project" value="TreeGrafter"/>
</dbReference>
<accession>A0A4R2NAB0</accession>
<dbReference type="InterPro" id="IPR003362">
    <property type="entry name" value="Bact_transf"/>
</dbReference>
<dbReference type="Proteomes" id="UP000295182">
    <property type="component" value="Unassembled WGS sequence"/>
</dbReference>
<dbReference type="RefSeq" id="WP_119014286.1">
    <property type="nucleotide sequence ID" value="NZ_QXNC01000031.1"/>
</dbReference>
<comment type="caution">
    <text evidence="3">The sequence shown here is derived from an EMBL/GenBank/DDBJ whole genome shotgun (WGS) entry which is preliminary data.</text>
</comment>
<evidence type="ECO:0000256" key="1">
    <source>
        <dbReference type="ARBA" id="ARBA00006464"/>
    </source>
</evidence>
<keyword evidence="3" id="KW-0808">Transferase</keyword>
<keyword evidence="4" id="KW-1185">Reference proteome</keyword>
<comment type="similarity">
    <text evidence="1">Belongs to the bacterial sugar transferase family.</text>
</comment>
<dbReference type="Pfam" id="PF02397">
    <property type="entry name" value="Bac_transf"/>
    <property type="match status" value="1"/>
</dbReference>
<evidence type="ECO:0000259" key="2">
    <source>
        <dbReference type="Pfam" id="PF02397"/>
    </source>
</evidence>
<dbReference type="PANTHER" id="PTHR30576:SF20">
    <property type="entry name" value="QUINOVOSAMINEPHOSPHOTRANSFERAE-RELATED"/>
    <property type="match status" value="1"/>
</dbReference>
<name>A0A4R2NAB0_9BURK</name>
<dbReference type="AlphaFoldDB" id="A0A4R2NAB0"/>
<evidence type="ECO:0000313" key="4">
    <source>
        <dbReference type="Proteomes" id="UP000295182"/>
    </source>
</evidence>
<gene>
    <name evidence="3" type="ORF">EV674_11098</name>
</gene>
<dbReference type="EMBL" id="SLXH01000010">
    <property type="protein sequence ID" value="TCP18003.1"/>
    <property type="molecule type" value="Genomic_DNA"/>
</dbReference>
<evidence type="ECO:0000313" key="3">
    <source>
        <dbReference type="EMBL" id="TCP18003.1"/>
    </source>
</evidence>
<dbReference type="PANTHER" id="PTHR30576">
    <property type="entry name" value="COLANIC BIOSYNTHESIS UDP-GLUCOSE LIPID CARRIER TRANSFERASE"/>
    <property type="match status" value="1"/>
</dbReference>
<organism evidence="3 4">
    <name type="scientific">Simplicispira metamorpha</name>
    <dbReference type="NCBI Taxonomy" id="80881"/>
    <lineage>
        <taxon>Bacteria</taxon>
        <taxon>Pseudomonadati</taxon>
        <taxon>Pseudomonadota</taxon>
        <taxon>Betaproteobacteria</taxon>
        <taxon>Burkholderiales</taxon>
        <taxon>Comamonadaceae</taxon>
        <taxon>Simplicispira</taxon>
    </lineage>
</organism>
<feature type="domain" description="Bacterial sugar transferase" evidence="2">
    <location>
        <begin position="3"/>
        <end position="196"/>
    </location>
</feature>